<dbReference type="InterPro" id="IPR050171">
    <property type="entry name" value="MFS_Transporters"/>
</dbReference>
<feature type="transmembrane region" description="Helical" evidence="7">
    <location>
        <begin position="296"/>
        <end position="313"/>
    </location>
</feature>
<dbReference type="EMBL" id="DTBD01000006">
    <property type="protein sequence ID" value="HGQ63769.1"/>
    <property type="molecule type" value="Genomic_DNA"/>
</dbReference>
<evidence type="ECO:0000256" key="2">
    <source>
        <dbReference type="ARBA" id="ARBA00022448"/>
    </source>
</evidence>
<accession>A0A7C4NK71</accession>
<dbReference type="GO" id="GO:0022857">
    <property type="term" value="F:transmembrane transporter activity"/>
    <property type="evidence" value="ECO:0007669"/>
    <property type="project" value="InterPro"/>
</dbReference>
<feature type="transmembrane region" description="Helical" evidence="7">
    <location>
        <begin position="319"/>
        <end position="342"/>
    </location>
</feature>
<feature type="transmembrane region" description="Helical" evidence="7">
    <location>
        <begin position="41"/>
        <end position="63"/>
    </location>
</feature>
<dbReference type="AlphaFoldDB" id="A0A7C4NK71"/>
<feature type="transmembrane region" description="Helical" evidence="7">
    <location>
        <begin position="149"/>
        <end position="172"/>
    </location>
</feature>
<reference evidence="10" key="1">
    <citation type="journal article" date="2020" name="mSystems">
        <title>Genome- and Community-Level Interaction Insights into Carbon Utilization and Element Cycling Functions of Hydrothermarchaeota in Hydrothermal Sediment.</title>
        <authorList>
            <person name="Zhou Z."/>
            <person name="Liu Y."/>
            <person name="Xu W."/>
            <person name="Pan J."/>
            <person name="Luo Z.H."/>
            <person name="Li M."/>
        </authorList>
    </citation>
    <scope>NUCLEOTIDE SEQUENCE [LARGE SCALE GENOMIC DNA]</scope>
    <source>
        <strain evidence="10">SpSt-637</strain>
        <strain evidence="9">SpSt-667</strain>
    </source>
</reference>
<keyword evidence="4 7" id="KW-0812">Transmembrane</keyword>
<dbReference type="PANTHER" id="PTHR23517:SF14">
    <property type="entry name" value="PUTATIVE-RELATED"/>
    <property type="match status" value="1"/>
</dbReference>
<feature type="transmembrane region" description="Helical" evidence="7">
    <location>
        <begin position="221"/>
        <end position="243"/>
    </location>
</feature>
<keyword evidence="3" id="KW-1003">Cell membrane</keyword>
<dbReference type="GO" id="GO:0005886">
    <property type="term" value="C:plasma membrane"/>
    <property type="evidence" value="ECO:0007669"/>
    <property type="project" value="UniProtKB-SubCell"/>
</dbReference>
<gene>
    <name evidence="10" type="ORF">ENU08_00765</name>
    <name evidence="9" type="ORF">ENU41_07070</name>
</gene>
<evidence type="ECO:0000313" key="10">
    <source>
        <dbReference type="EMBL" id="HGQ63769.1"/>
    </source>
</evidence>
<comment type="caution">
    <text evidence="10">The sequence shown here is derived from an EMBL/GenBank/DDBJ whole genome shotgun (WGS) entry which is preliminary data.</text>
</comment>
<dbReference type="EMBL" id="DTCK01000041">
    <property type="protein sequence ID" value="HGQ36417.1"/>
    <property type="molecule type" value="Genomic_DNA"/>
</dbReference>
<sequence length="412" mass="45210">MKAIYIVVAFISMLLISFGTIGSLFILYIKDIYRLETITSIALAFTISSSASIIAIILVGYLYDKYGLSAPMSLALTSMIFWALCMYSMSRFTSWSKASVLWYTGGVFQGLVTASIMIGINPTLMRLFPARRGLAISASQSAQALAMAFWGYIATYLIHLLGFFNALTVMGLMGTSSIALAMAVFNRVAQIPNEYKDNKDSGIPRNSSKNPNGIVIDVKLVLVYTMILFIALSSIVVMNFFAGIIEESFTITLGNVEYIRLEIVPKIMMITGFAQAISAILWGYAIDKLGALKTIPMIYVLETIATTLAYLAYRLNPWIVSGFIILRYMFFSAEPVAHWVLVPSLFGLENLGRISGIINSAPMVASLIAPIIAGIIKDNIGTHSYILLISSLLSVISLSVYINLRRVITSKQ</sequence>
<name>A0A7C4NK71_9CREN</name>
<evidence type="ECO:0000256" key="5">
    <source>
        <dbReference type="ARBA" id="ARBA00022989"/>
    </source>
</evidence>
<evidence type="ECO:0000313" key="9">
    <source>
        <dbReference type="EMBL" id="HGQ36417.1"/>
    </source>
</evidence>
<feature type="transmembrane region" description="Helical" evidence="7">
    <location>
        <begin position="263"/>
        <end position="284"/>
    </location>
</feature>
<feature type="transmembrane region" description="Helical" evidence="7">
    <location>
        <begin position="100"/>
        <end position="120"/>
    </location>
</feature>
<evidence type="ECO:0000256" key="1">
    <source>
        <dbReference type="ARBA" id="ARBA00004651"/>
    </source>
</evidence>
<evidence type="ECO:0000256" key="7">
    <source>
        <dbReference type="SAM" id="Phobius"/>
    </source>
</evidence>
<organism evidence="10">
    <name type="scientific">Ignisphaera aggregans</name>
    <dbReference type="NCBI Taxonomy" id="334771"/>
    <lineage>
        <taxon>Archaea</taxon>
        <taxon>Thermoproteota</taxon>
        <taxon>Thermoprotei</taxon>
        <taxon>Desulfurococcales</taxon>
        <taxon>Desulfurococcaceae</taxon>
        <taxon>Ignisphaera</taxon>
    </lineage>
</organism>
<feature type="transmembrane region" description="Helical" evidence="7">
    <location>
        <begin position="6"/>
        <end position="29"/>
    </location>
</feature>
<feature type="transmembrane region" description="Helical" evidence="7">
    <location>
        <begin position="69"/>
        <end position="88"/>
    </location>
</feature>
<comment type="subcellular location">
    <subcellularLocation>
        <location evidence="1">Cell membrane</location>
        <topology evidence="1">Multi-pass membrane protein</topology>
    </subcellularLocation>
</comment>
<keyword evidence="2" id="KW-0813">Transport</keyword>
<dbReference type="PROSITE" id="PS50850">
    <property type="entry name" value="MFS"/>
    <property type="match status" value="1"/>
</dbReference>
<evidence type="ECO:0000256" key="3">
    <source>
        <dbReference type="ARBA" id="ARBA00022475"/>
    </source>
</evidence>
<evidence type="ECO:0000256" key="6">
    <source>
        <dbReference type="ARBA" id="ARBA00023136"/>
    </source>
</evidence>
<dbReference type="InterPro" id="IPR011701">
    <property type="entry name" value="MFS"/>
</dbReference>
<keyword evidence="6 7" id="KW-0472">Membrane</keyword>
<dbReference type="Gene3D" id="1.20.1250.20">
    <property type="entry name" value="MFS general substrate transporter like domains"/>
    <property type="match status" value="2"/>
</dbReference>
<evidence type="ECO:0000259" key="8">
    <source>
        <dbReference type="PROSITE" id="PS50850"/>
    </source>
</evidence>
<dbReference type="Pfam" id="PF07690">
    <property type="entry name" value="MFS_1"/>
    <property type="match status" value="1"/>
</dbReference>
<feature type="domain" description="Major facilitator superfamily (MFS) profile" evidence="8">
    <location>
        <begin position="3"/>
        <end position="409"/>
    </location>
</feature>
<dbReference type="InterPro" id="IPR020846">
    <property type="entry name" value="MFS_dom"/>
</dbReference>
<dbReference type="PANTHER" id="PTHR23517">
    <property type="entry name" value="RESISTANCE PROTEIN MDTM, PUTATIVE-RELATED-RELATED"/>
    <property type="match status" value="1"/>
</dbReference>
<dbReference type="InterPro" id="IPR036259">
    <property type="entry name" value="MFS_trans_sf"/>
</dbReference>
<feature type="transmembrane region" description="Helical" evidence="7">
    <location>
        <begin position="354"/>
        <end position="376"/>
    </location>
</feature>
<proteinExistence type="predicted"/>
<evidence type="ECO:0000256" key="4">
    <source>
        <dbReference type="ARBA" id="ARBA00022692"/>
    </source>
</evidence>
<keyword evidence="5 7" id="KW-1133">Transmembrane helix</keyword>
<protein>
    <submittedName>
        <fullName evidence="10">MFS transporter</fullName>
    </submittedName>
</protein>
<dbReference type="SUPFAM" id="SSF103473">
    <property type="entry name" value="MFS general substrate transporter"/>
    <property type="match status" value="1"/>
</dbReference>
<feature type="transmembrane region" description="Helical" evidence="7">
    <location>
        <begin position="382"/>
        <end position="404"/>
    </location>
</feature>